<dbReference type="GO" id="GO:0009451">
    <property type="term" value="P:RNA modification"/>
    <property type="evidence" value="ECO:0007669"/>
    <property type="project" value="InterPro"/>
</dbReference>
<name>A0A251RMS6_HELAN</name>
<gene>
    <name evidence="3" type="ORF">HannXRQ_Chr17g0541421</name>
    <name evidence="2" type="ORF">HanXRQr2_Chr17g0789841</name>
</gene>
<dbReference type="PANTHER" id="PTHR47926">
    <property type="entry name" value="PENTATRICOPEPTIDE REPEAT-CONTAINING PROTEIN"/>
    <property type="match status" value="1"/>
</dbReference>
<dbReference type="GO" id="GO:0003723">
    <property type="term" value="F:RNA binding"/>
    <property type="evidence" value="ECO:0007669"/>
    <property type="project" value="InterPro"/>
</dbReference>
<organism evidence="3 4">
    <name type="scientific">Helianthus annuus</name>
    <name type="common">Common sunflower</name>
    <dbReference type="NCBI Taxonomy" id="4232"/>
    <lineage>
        <taxon>Eukaryota</taxon>
        <taxon>Viridiplantae</taxon>
        <taxon>Streptophyta</taxon>
        <taxon>Embryophyta</taxon>
        <taxon>Tracheophyta</taxon>
        <taxon>Spermatophyta</taxon>
        <taxon>Magnoliopsida</taxon>
        <taxon>eudicotyledons</taxon>
        <taxon>Gunneridae</taxon>
        <taxon>Pentapetalae</taxon>
        <taxon>asterids</taxon>
        <taxon>campanulids</taxon>
        <taxon>Asterales</taxon>
        <taxon>Asteraceae</taxon>
        <taxon>Asteroideae</taxon>
        <taxon>Heliantheae alliance</taxon>
        <taxon>Heliantheae</taxon>
        <taxon>Helianthus</taxon>
    </lineage>
</organism>
<evidence type="ECO:0000313" key="4">
    <source>
        <dbReference type="Proteomes" id="UP000215914"/>
    </source>
</evidence>
<dbReference type="EMBL" id="CM007906">
    <property type="protein sequence ID" value="OTF85577.1"/>
    <property type="molecule type" value="Genomic_DNA"/>
</dbReference>
<reference evidence="2" key="3">
    <citation type="submission" date="2020-06" db="EMBL/GenBank/DDBJ databases">
        <title>Helianthus annuus Genome sequencing and assembly Release 2.</title>
        <authorList>
            <person name="Gouzy J."/>
            <person name="Langlade N."/>
            <person name="Munos S."/>
        </authorList>
    </citation>
    <scope>NUCLEOTIDE SEQUENCE</scope>
    <source>
        <tissue evidence="2">Leaves</tissue>
    </source>
</reference>
<protein>
    <submittedName>
        <fullName evidence="3">Putative pentatricopeptide repeat protein</fullName>
    </submittedName>
    <submittedName>
        <fullName evidence="2">Tetratricopeptide-like helical domain superfamily</fullName>
    </submittedName>
</protein>
<dbReference type="NCBIfam" id="TIGR00756">
    <property type="entry name" value="PPR"/>
    <property type="match status" value="1"/>
</dbReference>
<dbReference type="Gramene" id="mRNA:HanXRQr2_Chr17g0789841">
    <property type="protein sequence ID" value="CDS:HanXRQr2_Chr17g0789841.1"/>
    <property type="gene ID" value="HanXRQr2_Chr17g0789841"/>
</dbReference>
<accession>A0A251RMS6</accession>
<dbReference type="AlphaFoldDB" id="A0A251RMS6"/>
<keyword evidence="4" id="KW-1185">Reference proteome</keyword>
<dbReference type="InterPro" id="IPR011990">
    <property type="entry name" value="TPR-like_helical_dom_sf"/>
</dbReference>
<dbReference type="Gene3D" id="1.25.40.10">
    <property type="entry name" value="Tetratricopeptide repeat domain"/>
    <property type="match status" value="2"/>
</dbReference>
<reference evidence="2 4" key="1">
    <citation type="journal article" date="2017" name="Nature">
        <title>The sunflower genome provides insights into oil metabolism, flowering and Asterid evolution.</title>
        <authorList>
            <person name="Badouin H."/>
            <person name="Gouzy J."/>
            <person name="Grassa C.J."/>
            <person name="Murat F."/>
            <person name="Staton S.E."/>
            <person name="Cottret L."/>
            <person name="Lelandais-Briere C."/>
            <person name="Owens G.L."/>
            <person name="Carrere S."/>
            <person name="Mayjonade B."/>
            <person name="Legrand L."/>
            <person name="Gill N."/>
            <person name="Kane N.C."/>
            <person name="Bowers J.E."/>
            <person name="Hubner S."/>
            <person name="Bellec A."/>
            <person name="Berard A."/>
            <person name="Berges H."/>
            <person name="Blanchet N."/>
            <person name="Boniface M.C."/>
            <person name="Brunel D."/>
            <person name="Catrice O."/>
            <person name="Chaidir N."/>
            <person name="Claudel C."/>
            <person name="Donnadieu C."/>
            <person name="Faraut T."/>
            <person name="Fievet G."/>
            <person name="Helmstetter N."/>
            <person name="King M."/>
            <person name="Knapp S.J."/>
            <person name="Lai Z."/>
            <person name="Le Paslier M.C."/>
            <person name="Lippi Y."/>
            <person name="Lorenzon L."/>
            <person name="Mandel J.R."/>
            <person name="Marage G."/>
            <person name="Marchand G."/>
            <person name="Marquand E."/>
            <person name="Bret-Mestries E."/>
            <person name="Morien E."/>
            <person name="Nambeesan S."/>
            <person name="Nguyen T."/>
            <person name="Pegot-Espagnet P."/>
            <person name="Pouilly N."/>
            <person name="Raftis F."/>
            <person name="Sallet E."/>
            <person name="Schiex T."/>
            <person name="Thomas J."/>
            <person name="Vandecasteele C."/>
            <person name="Vares D."/>
            <person name="Vear F."/>
            <person name="Vautrin S."/>
            <person name="Crespi M."/>
            <person name="Mangin B."/>
            <person name="Burke J.M."/>
            <person name="Salse J."/>
            <person name="Munos S."/>
            <person name="Vincourt P."/>
            <person name="Rieseberg L.H."/>
            <person name="Langlade N.B."/>
        </authorList>
    </citation>
    <scope>NUCLEOTIDE SEQUENCE [LARGE SCALE GENOMIC DNA]</scope>
    <source>
        <strain evidence="4">cv. SF193</strain>
        <tissue evidence="2">Leaves</tissue>
    </source>
</reference>
<dbReference type="OMA" id="HESSHHL"/>
<proteinExistence type="predicted"/>
<dbReference type="PANTHER" id="PTHR47926:SF395">
    <property type="entry name" value="TETRATRICOPEPTIDE-LIKE HELICAL DOMAIN, DYW DOMAIN PROTEIN-RELATED"/>
    <property type="match status" value="1"/>
</dbReference>
<evidence type="ECO:0000256" key="1">
    <source>
        <dbReference type="ARBA" id="ARBA00022737"/>
    </source>
</evidence>
<dbReference type="InterPro" id="IPR002885">
    <property type="entry name" value="PPR_rpt"/>
</dbReference>
<dbReference type="InParanoid" id="A0A251RMS6"/>
<reference evidence="3" key="2">
    <citation type="submission" date="2017-02" db="EMBL/GenBank/DDBJ databases">
        <title>Sunflower complete genome.</title>
        <authorList>
            <person name="Langlade N."/>
            <person name="Munos S."/>
        </authorList>
    </citation>
    <scope>NUCLEOTIDE SEQUENCE [LARGE SCALE GENOMIC DNA]</scope>
    <source>
        <tissue evidence="3">Leaves</tissue>
    </source>
</reference>
<sequence>MLCIHTIIHLFSMIIKPHHESSHHLCKLASFCALSPHENLSYAKTIFNQHQNPTLQLCNSLIRGFSTSLVPQETLLLFRKMIVCNNAKPNNMTFPFVIKACTVLFRVKFGILVHNYVLKYGLECDLYVRSSLVKFYANAKCLRSAKLLFDGYPEKDVVCWNSMIDAYVKAGEMELTPLKL</sequence>
<evidence type="ECO:0000313" key="2">
    <source>
        <dbReference type="EMBL" id="KAF5754320.1"/>
    </source>
</evidence>
<dbReference type="InterPro" id="IPR046960">
    <property type="entry name" value="PPR_At4g14850-like_plant"/>
</dbReference>
<dbReference type="EMBL" id="MNCJ02000332">
    <property type="protein sequence ID" value="KAF5754320.1"/>
    <property type="molecule type" value="Genomic_DNA"/>
</dbReference>
<dbReference type="Pfam" id="PF01535">
    <property type="entry name" value="PPR"/>
    <property type="match status" value="2"/>
</dbReference>
<keyword evidence="1" id="KW-0677">Repeat</keyword>
<evidence type="ECO:0000313" key="3">
    <source>
        <dbReference type="EMBL" id="OTF85577.1"/>
    </source>
</evidence>
<dbReference type="Proteomes" id="UP000215914">
    <property type="component" value="Chromosome 17"/>
</dbReference>